<reference evidence="2 3" key="1">
    <citation type="submission" date="2018-08" db="EMBL/GenBank/DDBJ databases">
        <title>Draft genome of the lignicolous fungus Coniochaeta pulveracea.</title>
        <authorList>
            <person name="Borstlap C.J."/>
            <person name="De Witt R.N."/>
            <person name="Botha A."/>
            <person name="Volschenk H."/>
        </authorList>
    </citation>
    <scope>NUCLEOTIDE SEQUENCE [LARGE SCALE GENOMIC DNA]</scope>
    <source>
        <strain evidence="2 3">CAB683</strain>
    </source>
</reference>
<keyword evidence="3" id="KW-1185">Reference proteome</keyword>
<dbReference type="EMBL" id="QVQW01000005">
    <property type="protein sequence ID" value="RKU48293.1"/>
    <property type="molecule type" value="Genomic_DNA"/>
</dbReference>
<accession>A0A420YK77</accession>
<sequence>MIAQERAQQELRYASQQAKENRVNNPQQDLTPSSGVRRQNPKKTTVKATGMPVAEKTPVRPAEEIAVHSMQSQTPEALHEHRVKDWWFTNPYGDQSQLYLPGSGVPPGVKLCHEGECVACEKTEA</sequence>
<gene>
    <name evidence="2" type="ORF">DL546_007516</name>
</gene>
<name>A0A420YK77_9PEZI</name>
<feature type="region of interest" description="Disordered" evidence="1">
    <location>
        <begin position="1"/>
        <end position="61"/>
    </location>
</feature>
<feature type="compositionally biased region" description="Polar residues" evidence="1">
    <location>
        <begin position="14"/>
        <end position="38"/>
    </location>
</feature>
<dbReference type="Proteomes" id="UP000275385">
    <property type="component" value="Unassembled WGS sequence"/>
</dbReference>
<comment type="caution">
    <text evidence="2">The sequence shown here is derived from an EMBL/GenBank/DDBJ whole genome shotgun (WGS) entry which is preliminary data.</text>
</comment>
<protein>
    <submittedName>
        <fullName evidence="2">Uncharacterized protein</fullName>
    </submittedName>
</protein>
<evidence type="ECO:0000256" key="1">
    <source>
        <dbReference type="SAM" id="MobiDB-lite"/>
    </source>
</evidence>
<organism evidence="2 3">
    <name type="scientific">Coniochaeta pulveracea</name>
    <dbReference type="NCBI Taxonomy" id="177199"/>
    <lineage>
        <taxon>Eukaryota</taxon>
        <taxon>Fungi</taxon>
        <taxon>Dikarya</taxon>
        <taxon>Ascomycota</taxon>
        <taxon>Pezizomycotina</taxon>
        <taxon>Sordariomycetes</taxon>
        <taxon>Sordariomycetidae</taxon>
        <taxon>Coniochaetales</taxon>
        <taxon>Coniochaetaceae</taxon>
        <taxon>Coniochaeta</taxon>
    </lineage>
</organism>
<evidence type="ECO:0000313" key="3">
    <source>
        <dbReference type="Proteomes" id="UP000275385"/>
    </source>
</evidence>
<dbReference type="AlphaFoldDB" id="A0A420YK77"/>
<proteinExistence type="predicted"/>
<evidence type="ECO:0000313" key="2">
    <source>
        <dbReference type="EMBL" id="RKU48293.1"/>
    </source>
</evidence>